<dbReference type="AlphaFoldDB" id="A0A8I1LT13"/>
<reference evidence="1" key="1">
    <citation type="submission" date="2020-12" db="EMBL/GenBank/DDBJ databases">
        <title>Paenibacillus polymyxa LMG 27872: a double-edged sword.</title>
        <authorList>
            <person name="Langendries S."/>
            <person name="Garcia Mendez S."/>
            <person name="Beirinckx S."/>
            <person name="Viaene T."/>
            <person name="Baeyen S."/>
            <person name="Goeminne G."/>
            <person name="Willems A."/>
            <person name="Debode J."/>
            <person name="Goormachtig S."/>
        </authorList>
    </citation>
    <scope>NUCLEOTIDE SEQUENCE</scope>
    <source>
        <strain evidence="1">LMG 27872</strain>
    </source>
</reference>
<evidence type="ECO:0000313" key="1">
    <source>
        <dbReference type="EMBL" id="MBM0632633.1"/>
    </source>
</evidence>
<comment type="caution">
    <text evidence="1">The sequence shown here is derived from an EMBL/GenBank/DDBJ whole genome shotgun (WGS) entry which is preliminary data.</text>
</comment>
<proteinExistence type="predicted"/>
<dbReference type="RefSeq" id="WP_165150209.1">
    <property type="nucleotide sequence ID" value="NZ_JAEHFQ010000002.1"/>
</dbReference>
<protein>
    <submittedName>
        <fullName evidence="1">Uncharacterized protein</fullName>
    </submittedName>
</protein>
<gene>
    <name evidence="1" type="ORF">JDW19_05760</name>
</gene>
<name>A0A8I1LT13_PAEPO</name>
<sequence length="224" mass="24672">MTISIDLKMNGLVNSKLLSANGKLMIESDGNFHGNLIFEEIPASFHPKVLGSSGFSINCGSNADAVSRTRNLSTISNGNYQATRSYVIEDSNKKVVGSLVSSVQMRKQSENVSESIVTIYGHYSGPVNILSCSNYDIKMIQKSPGRIGGEYQQTFVAEDQKTYIIYGSTEYVYSTQESITSPVIWKHEYKQMDFEKSNDNRSLLKGSIDGKATVVPIPESKITV</sequence>
<dbReference type="Proteomes" id="UP000650605">
    <property type="component" value="Unassembled WGS sequence"/>
</dbReference>
<evidence type="ECO:0000313" key="2">
    <source>
        <dbReference type="Proteomes" id="UP000650605"/>
    </source>
</evidence>
<dbReference type="EMBL" id="JAEHFQ010000002">
    <property type="protein sequence ID" value="MBM0632633.1"/>
    <property type="molecule type" value="Genomic_DNA"/>
</dbReference>
<organism evidence="1 2">
    <name type="scientific">Paenibacillus polymyxa</name>
    <name type="common">Bacillus polymyxa</name>
    <dbReference type="NCBI Taxonomy" id="1406"/>
    <lineage>
        <taxon>Bacteria</taxon>
        <taxon>Bacillati</taxon>
        <taxon>Bacillota</taxon>
        <taxon>Bacilli</taxon>
        <taxon>Bacillales</taxon>
        <taxon>Paenibacillaceae</taxon>
        <taxon>Paenibacillus</taxon>
    </lineage>
</organism>
<accession>A0A8I1LT13</accession>